<protein>
    <recommendedName>
        <fullName evidence="15">Ion transport domain-containing protein</fullName>
    </recommendedName>
</protein>
<dbReference type="Gene3D" id="1.25.40.20">
    <property type="entry name" value="Ankyrin repeat-containing domain"/>
    <property type="match status" value="3"/>
</dbReference>
<dbReference type="SMART" id="SM00248">
    <property type="entry name" value="ANK"/>
    <property type="match status" value="8"/>
</dbReference>
<dbReference type="PROSITE" id="PS50297">
    <property type="entry name" value="ANK_REP_REGION"/>
    <property type="match status" value="6"/>
</dbReference>
<dbReference type="EMBL" id="CAACVG010008120">
    <property type="protein sequence ID" value="VEN48615.1"/>
    <property type="molecule type" value="Genomic_DNA"/>
</dbReference>
<feature type="repeat" description="ANK" evidence="12">
    <location>
        <begin position="147"/>
        <end position="179"/>
    </location>
</feature>
<evidence type="ECO:0000256" key="2">
    <source>
        <dbReference type="ARBA" id="ARBA00022448"/>
    </source>
</evidence>
<dbReference type="AlphaFoldDB" id="A0A653CL33"/>
<keyword evidence="6 14" id="KW-1133">Transmembrane helix</keyword>
<feature type="transmembrane region" description="Helical" evidence="14">
    <location>
        <begin position="511"/>
        <end position="534"/>
    </location>
</feature>
<evidence type="ECO:0000256" key="12">
    <source>
        <dbReference type="PROSITE-ProRule" id="PRU00023"/>
    </source>
</evidence>
<proteinExistence type="predicted"/>
<dbReference type="PROSITE" id="PS50088">
    <property type="entry name" value="ANK_REPEAT"/>
    <property type="match status" value="8"/>
</dbReference>
<feature type="coiled-coil region" evidence="13">
    <location>
        <begin position="885"/>
        <end position="912"/>
    </location>
</feature>
<dbReference type="InterPro" id="IPR052076">
    <property type="entry name" value="TRP_cation_channel"/>
</dbReference>
<keyword evidence="5" id="KW-0677">Repeat</keyword>
<feature type="transmembrane region" description="Helical" evidence="14">
    <location>
        <begin position="743"/>
        <end position="765"/>
    </location>
</feature>
<keyword evidence="9 14" id="KW-0472">Membrane</keyword>
<keyword evidence="8" id="KW-0406">Ion transport</keyword>
<keyword evidence="13" id="KW-0175">Coiled coil</keyword>
<evidence type="ECO:0000256" key="8">
    <source>
        <dbReference type="ARBA" id="ARBA00023065"/>
    </source>
</evidence>
<dbReference type="SUPFAM" id="SSF48403">
    <property type="entry name" value="Ankyrin repeat"/>
    <property type="match status" value="1"/>
</dbReference>
<feature type="repeat" description="ANK" evidence="12">
    <location>
        <begin position="216"/>
        <end position="248"/>
    </location>
</feature>
<dbReference type="PANTHER" id="PTHR47143">
    <property type="entry name" value="TRANSIENT RECEPTOR POTENTIAL CATION CHANNEL PROTEIN PAINLESS"/>
    <property type="match status" value="1"/>
</dbReference>
<evidence type="ECO:0000256" key="7">
    <source>
        <dbReference type="ARBA" id="ARBA00023043"/>
    </source>
</evidence>
<evidence type="ECO:0000256" key="11">
    <source>
        <dbReference type="ARBA" id="ARBA00023303"/>
    </source>
</evidence>
<feature type="repeat" description="ANK" evidence="12">
    <location>
        <begin position="386"/>
        <end position="418"/>
    </location>
</feature>
<dbReference type="Pfam" id="PF12796">
    <property type="entry name" value="Ank_2"/>
    <property type="match status" value="2"/>
</dbReference>
<evidence type="ECO:0000256" key="14">
    <source>
        <dbReference type="SAM" id="Phobius"/>
    </source>
</evidence>
<dbReference type="Pfam" id="PF00023">
    <property type="entry name" value="Ank"/>
    <property type="match status" value="1"/>
</dbReference>
<feature type="repeat" description="ANK" evidence="12">
    <location>
        <begin position="249"/>
        <end position="282"/>
    </location>
</feature>
<dbReference type="Pfam" id="PF13857">
    <property type="entry name" value="Ank_5"/>
    <property type="match status" value="1"/>
</dbReference>
<dbReference type="InterPro" id="IPR002110">
    <property type="entry name" value="Ankyrin_rpt"/>
</dbReference>
<feature type="transmembrane region" description="Helical" evidence="14">
    <location>
        <begin position="611"/>
        <end position="628"/>
    </location>
</feature>
<evidence type="ECO:0000256" key="13">
    <source>
        <dbReference type="SAM" id="Coils"/>
    </source>
</evidence>
<comment type="subcellular location">
    <subcellularLocation>
        <location evidence="1">Membrane</location>
        <topology evidence="1">Multi-pass membrane protein</topology>
    </subcellularLocation>
</comment>
<keyword evidence="2" id="KW-0813">Transport</keyword>
<feature type="domain" description="Ion transport" evidence="15">
    <location>
        <begin position="571"/>
        <end position="774"/>
    </location>
</feature>
<feature type="transmembrane region" description="Helical" evidence="14">
    <location>
        <begin position="677"/>
        <end position="697"/>
    </location>
</feature>
<evidence type="ECO:0000256" key="10">
    <source>
        <dbReference type="ARBA" id="ARBA00023180"/>
    </source>
</evidence>
<evidence type="ECO:0000313" key="17">
    <source>
        <dbReference type="Proteomes" id="UP000410492"/>
    </source>
</evidence>
<dbReference type="InterPro" id="IPR005821">
    <property type="entry name" value="Ion_trans_dom"/>
</dbReference>
<dbReference type="Pfam" id="PF00520">
    <property type="entry name" value="Ion_trans"/>
    <property type="match status" value="1"/>
</dbReference>
<evidence type="ECO:0000313" key="16">
    <source>
        <dbReference type="EMBL" id="VEN48614.1"/>
    </source>
</evidence>
<evidence type="ECO:0000256" key="6">
    <source>
        <dbReference type="ARBA" id="ARBA00022989"/>
    </source>
</evidence>
<dbReference type="EMBL" id="CAACVG010008120">
    <property type="protein sequence ID" value="VEN48614.1"/>
    <property type="molecule type" value="Genomic_DNA"/>
</dbReference>
<keyword evidence="17" id="KW-1185">Reference proteome</keyword>
<feature type="repeat" description="ANK" evidence="12">
    <location>
        <begin position="351"/>
        <end position="385"/>
    </location>
</feature>
<sequence>MDGQQEECIPLQQCSDSKQQPLDLKLNSAYDEFIDCGPSPPGDEVPNIFDLFEDQGSVSSDTAVRVCNHTVERSLLDHMEGVGGRLELLQDIQERRVDQENIVKIFYGATPPEVSVSFLWAAFVKRWDLLQGFISLGAELNYYEPSQGLGALHLAAFSGCIPGVQFLISQGCDVNALYKFYTPLHCAAFGDSPDTLLILLHHGANIQDLTKSSHHANESALHCAVRANSTSCVRVLVNEGADVGQLEFSGLSPIHLAADFGYTTCLQCLLESKGINVNTKSKDKNQTPLHLASMRGYQDCVEFLLSKGANPNLKNHMGQTALHLAARAQSYECVHLLLTKGNANPNIEDCDKRTPLHAAVGTSPRSSDIIEVLVKYGASKNIKDQYGYTPLHIAALKGLSQCVETLIFFGADVTARTKSGMTALSIITKKVPASFSMFKKKLDSAITLHQPQSSNHEIELRLDFRVILQYCHPKEIIFLNTLVDEGYKKVLLHPLCSALLYLKWEKIRKYYFARVVFSCILVLSLSLYVLTALAHHCYNYGKNFKEMKPEDIIELCEKKSIMGQLLRDNPFVIEMQWFVLVGFTACEIVRKVYGMSGYDSVKQYFSYAENIIEWSVVISVFVISFIYTGRTYTWQNHIGAFAVLLGWTNLMLMIGQLPVFGSYVAMYTRVQSEFGKLLLAYSGLLIGFTLSFCVIFPDSSTFANPFISLITIIVMMSGELNLDILVDDNPENPHFLLEVSAQVTYVIFVLSVTIILMNLLVGIAVDDIKGLQKTAGLSKLIRQTKLITHMELALFSGSLPRYLSNLVHWTALVSPRPSKVVLNLKPLNPRENRLPKEIIKGAFDIALKNKHSVHPLSPGSSTEYFWLNDDRIQDHAECIENNATFTMLREELENKSEQIDNLSREVQYMKNAFLANQDTLEQLLRTINQGRRASRC</sequence>
<dbReference type="InterPro" id="IPR036770">
    <property type="entry name" value="Ankyrin_rpt-contain_sf"/>
</dbReference>
<feature type="transmembrane region" description="Helical" evidence="14">
    <location>
        <begin position="640"/>
        <end position="665"/>
    </location>
</feature>
<evidence type="ECO:0000256" key="4">
    <source>
        <dbReference type="ARBA" id="ARBA00022692"/>
    </source>
</evidence>
<evidence type="ECO:0000256" key="3">
    <source>
        <dbReference type="ARBA" id="ARBA00022606"/>
    </source>
</evidence>
<keyword evidence="3" id="KW-0716">Sensory transduction</keyword>
<dbReference type="GO" id="GO:0005216">
    <property type="term" value="F:monoatomic ion channel activity"/>
    <property type="evidence" value="ECO:0007669"/>
    <property type="project" value="InterPro"/>
</dbReference>
<evidence type="ECO:0000256" key="5">
    <source>
        <dbReference type="ARBA" id="ARBA00022737"/>
    </source>
</evidence>
<dbReference type="PANTHER" id="PTHR47143:SF1">
    <property type="entry name" value="ION_TRANS DOMAIN-CONTAINING PROTEIN"/>
    <property type="match status" value="1"/>
</dbReference>
<name>A0A653CL33_CALMS</name>
<keyword evidence="10" id="KW-0325">Glycoprotein</keyword>
<feature type="repeat" description="ANK" evidence="12">
    <location>
        <begin position="179"/>
        <end position="211"/>
    </location>
</feature>
<accession>A0A653CL33</accession>
<dbReference type="Proteomes" id="UP000410492">
    <property type="component" value="Unassembled WGS sequence"/>
</dbReference>
<gene>
    <name evidence="16" type="ORF">CALMAC_LOCUS9997</name>
</gene>
<dbReference type="OrthoDB" id="7464126at2759"/>
<evidence type="ECO:0000256" key="1">
    <source>
        <dbReference type="ARBA" id="ARBA00004141"/>
    </source>
</evidence>
<feature type="repeat" description="ANK" evidence="12">
    <location>
        <begin position="284"/>
        <end position="316"/>
    </location>
</feature>
<dbReference type="GO" id="GO:0034703">
    <property type="term" value="C:cation channel complex"/>
    <property type="evidence" value="ECO:0007669"/>
    <property type="project" value="UniProtKB-ARBA"/>
</dbReference>
<reference evidence="16 17" key="1">
    <citation type="submission" date="2019-01" db="EMBL/GenBank/DDBJ databases">
        <authorList>
            <person name="Sayadi A."/>
        </authorList>
    </citation>
    <scope>NUCLEOTIDE SEQUENCE [LARGE SCALE GENOMIC DNA]</scope>
</reference>
<organism evidence="16 17">
    <name type="scientific">Callosobruchus maculatus</name>
    <name type="common">Southern cowpea weevil</name>
    <name type="synonym">Pulse bruchid</name>
    <dbReference type="NCBI Taxonomy" id="64391"/>
    <lineage>
        <taxon>Eukaryota</taxon>
        <taxon>Metazoa</taxon>
        <taxon>Ecdysozoa</taxon>
        <taxon>Arthropoda</taxon>
        <taxon>Hexapoda</taxon>
        <taxon>Insecta</taxon>
        <taxon>Pterygota</taxon>
        <taxon>Neoptera</taxon>
        <taxon>Endopterygota</taxon>
        <taxon>Coleoptera</taxon>
        <taxon>Polyphaga</taxon>
        <taxon>Cucujiformia</taxon>
        <taxon>Chrysomeloidea</taxon>
        <taxon>Chrysomelidae</taxon>
        <taxon>Bruchinae</taxon>
        <taxon>Bruchini</taxon>
        <taxon>Callosobruchus</taxon>
    </lineage>
</organism>
<keyword evidence="4 14" id="KW-0812">Transmembrane</keyword>
<keyword evidence="7 12" id="KW-0040">ANK repeat</keyword>
<evidence type="ECO:0000259" key="15">
    <source>
        <dbReference type="Pfam" id="PF00520"/>
    </source>
</evidence>
<evidence type="ECO:0000256" key="9">
    <source>
        <dbReference type="ARBA" id="ARBA00023136"/>
    </source>
</evidence>
<feature type="repeat" description="ANK" evidence="12">
    <location>
        <begin position="317"/>
        <end position="341"/>
    </location>
</feature>
<keyword evidence="11" id="KW-0407">Ion channel</keyword>